<protein>
    <submittedName>
        <fullName evidence="3">Uncharacterized protein</fullName>
    </submittedName>
</protein>
<accession>A0A6J4N8H6</accession>
<dbReference type="AlphaFoldDB" id="A0A6J4N8H6"/>
<gene>
    <name evidence="3" type="ORF">AVDCRST_MAG66-263</name>
</gene>
<feature type="transmembrane region" description="Helical" evidence="2">
    <location>
        <begin position="125"/>
        <end position="147"/>
    </location>
</feature>
<keyword evidence="2" id="KW-0812">Transmembrane</keyword>
<proteinExistence type="predicted"/>
<organism evidence="3">
    <name type="scientific">uncultured Pseudonocardia sp</name>
    <dbReference type="NCBI Taxonomy" id="211455"/>
    <lineage>
        <taxon>Bacteria</taxon>
        <taxon>Bacillati</taxon>
        <taxon>Actinomycetota</taxon>
        <taxon>Actinomycetes</taxon>
        <taxon>Pseudonocardiales</taxon>
        <taxon>Pseudonocardiaceae</taxon>
        <taxon>Pseudonocardia</taxon>
        <taxon>environmental samples</taxon>
    </lineage>
</organism>
<feature type="transmembrane region" description="Helical" evidence="2">
    <location>
        <begin position="182"/>
        <end position="202"/>
    </location>
</feature>
<feature type="transmembrane region" description="Helical" evidence="2">
    <location>
        <begin position="53"/>
        <end position="78"/>
    </location>
</feature>
<feature type="compositionally biased region" description="Basic and acidic residues" evidence="1">
    <location>
        <begin position="21"/>
        <end position="34"/>
    </location>
</feature>
<evidence type="ECO:0000313" key="3">
    <source>
        <dbReference type="EMBL" id="CAA9380843.1"/>
    </source>
</evidence>
<dbReference type="EMBL" id="CADCUS010000041">
    <property type="protein sequence ID" value="CAA9380843.1"/>
    <property type="molecule type" value="Genomic_DNA"/>
</dbReference>
<reference evidence="3" key="1">
    <citation type="submission" date="2020-02" db="EMBL/GenBank/DDBJ databases">
        <authorList>
            <person name="Meier V. D."/>
        </authorList>
    </citation>
    <scope>NUCLEOTIDE SEQUENCE</scope>
    <source>
        <strain evidence="3">AVDCRST_MAG66</strain>
    </source>
</reference>
<feature type="region of interest" description="Disordered" evidence="1">
    <location>
        <begin position="1"/>
        <end position="41"/>
    </location>
</feature>
<sequence length="216" mass="21736">MSADAGSSATRTGASTATDIEGAHTRPAGDRWSDHGTTGTSGDVRHDRIRWGAVWTGVLTTISLYIVLQLLFNALGWLDLGNEGSGTTRAVVSGVLALVAFFLGGMAAGASALWRRANDGMINAVVTWAATVVALLLLAVIGGGALAGSLADVVVQNVDAQGAAAGIDPAQAAETARQSAGWAALALGLTVVASAVGGSIGAKMWPGKGERDADRR</sequence>
<keyword evidence="2" id="KW-0472">Membrane</keyword>
<evidence type="ECO:0000256" key="1">
    <source>
        <dbReference type="SAM" id="MobiDB-lite"/>
    </source>
</evidence>
<feature type="compositionally biased region" description="Low complexity" evidence="1">
    <location>
        <begin position="1"/>
        <end position="19"/>
    </location>
</feature>
<keyword evidence="2" id="KW-1133">Transmembrane helix</keyword>
<feature type="transmembrane region" description="Helical" evidence="2">
    <location>
        <begin position="90"/>
        <end position="113"/>
    </location>
</feature>
<name>A0A6J4N8H6_9PSEU</name>
<evidence type="ECO:0000256" key="2">
    <source>
        <dbReference type="SAM" id="Phobius"/>
    </source>
</evidence>